<dbReference type="Gene3D" id="1.10.510.10">
    <property type="entry name" value="Transferase(Phosphotransferase) domain 1"/>
    <property type="match status" value="1"/>
</dbReference>
<dbReference type="OrthoDB" id="4062651at2759"/>
<dbReference type="GO" id="GO:0016301">
    <property type="term" value="F:kinase activity"/>
    <property type="evidence" value="ECO:0007669"/>
    <property type="project" value="UniProtKB-KW"/>
</dbReference>
<evidence type="ECO:0000313" key="2">
    <source>
        <dbReference type="Proteomes" id="UP000594638"/>
    </source>
</evidence>
<sequence>AKPLIKQNKIRELVDPALDDDYNLLQMNLMILAASLCVKESSVQRPTMSQVLLLLRGSCGGITLIRKSGELSSWKTYFKEHFRAEEHSLTRGSSYATCQKHIALKV</sequence>
<keyword evidence="1" id="KW-0675">Receptor</keyword>
<dbReference type="InterPro" id="IPR046958">
    <property type="entry name" value="RBK1/2/STUNTED"/>
</dbReference>
<gene>
    <name evidence="1" type="ORF">OLEA9_A063073</name>
</gene>
<dbReference type="Proteomes" id="UP000594638">
    <property type="component" value="Unassembled WGS sequence"/>
</dbReference>
<keyword evidence="1" id="KW-0808">Transferase</keyword>
<dbReference type="EMBL" id="CACTIH010003611">
    <property type="protein sequence ID" value="CAA2977773.1"/>
    <property type="molecule type" value="Genomic_DNA"/>
</dbReference>
<dbReference type="PANTHER" id="PTHR47987:SF12">
    <property type="entry name" value="PROTEIN KINASE FAMILY PROTEIN"/>
    <property type="match status" value="1"/>
</dbReference>
<dbReference type="PANTHER" id="PTHR47987">
    <property type="entry name" value="OS08G0249100 PROTEIN"/>
    <property type="match status" value="1"/>
</dbReference>
<keyword evidence="1" id="KW-0418">Kinase</keyword>
<evidence type="ECO:0000313" key="1">
    <source>
        <dbReference type="EMBL" id="CAA2977773.1"/>
    </source>
</evidence>
<keyword evidence="2" id="KW-1185">Reference proteome</keyword>
<dbReference type="Gramene" id="OE9A063073T2">
    <property type="protein sequence ID" value="OE9A063073C2"/>
    <property type="gene ID" value="OE9A063073"/>
</dbReference>
<dbReference type="AlphaFoldDB" id="A0A8S0RGA8"/>
<reference evidence="1 2" key="1">
    <citation type="submission" date="2019-12" db="EMBL/GenBank/DDBJ databases">
        <authorList>
            <person name="Alioto T."/>
            <person name="Alioto T."/>
            <person name="Gomez Garrido J."/>
        </authorList>
    </citation>
    <scope>NUCLEOTIDE SEQUENCE [LARGE SCALE GENOMIC DNA]</scope>
</reference>
<protein>
    <submittedName>
        <fullName evidence="1">Receptor-like cytosolic serine threonine- kinase RBK2</fullName>
    </submittedName>
</protein>
<name>A0A8S0RGA8_OLEEU</name>
<proteinExistence type="predicted"/>
<feature type="non-terminal residue" evidence="1">
    <location>
        <position position="106"/>
    </location>
</feature>
<comment type="caution">
    <text evidence="1">The sequence shown here is derived from an EMBL/GenBank/DDBJ whole genome shotgun (WGS) entry which is preliminary data.</text>
</comment>
<organism evidence="1 2">
    <name type="scientific">Olea europaea subsp. europaea</name>
    <dbReference type="NCBI Taxonomy" id="158383"/>
    <lineage>
        <taxon>Eukaryota</taxon>
        <taxon>Viridiplantae</taxon>
        <taxon>Streptophyta</taxon>
        <taxon>Embryophyta</taxon>
        <taxon>Tracheophyta</taxon>
        <taxon>Spermatophyta</taxon>
        <taxon>Magnoliopsida</taxon>
        <taxon>eudicotyledons</taxon>
        <taxon>Gunneridae</taxon>
        <taxon>Pentapetalae</taxon>
        <taxon>asterids</taxon>
        <taxon>lamiids</taxon>
        <taxon>Lamiales</taxon>
        <taxon>Oleaceae</taxon>
        <taxon>Oleeae</taxon>
        <taxon>Olea</taxon>
    </lineage>
</organism>
<accession>A0A8S0RGA8</accession>